<dbReference type="EMBL" id="FQUT01000015">
    <property type="protein sequence ID" value="SHG42291.1"/>
    <property type="molecule type" value="Genomic_DNA"/>
</dbReference>
<evidence type="ECO:0000313" key="2">
    <source>
        <dbReference type="Proteomes" id="UP000184518"/>
    </source>
</evidence>
<dbReference type="Proteomes" id="UP000184518">
    <property type="component" value="Unassembled WGS sequence"/>
</dbReference>
<organism evidence="1 2">
    <name type="scientific">Chryseobacterium arachidis</name>
    <dbReference type="NCBI Taxonomy" id="1416778"/>
    <lineage>
        <taxon>Bacteria</taxon>
        <taxon>Pseudomonadati</taxon>
        <taxon>Bacteroidota</taxon>
        <taxon>Flavobacteriia</taxon>
        <taxon>Flavobacteriales</taxon>
        <taxon>Weeksellaceae</taxon>
        <taxon>Chryseobacterium group</taxon>
        <taxon>Chryseobacterium</taxon>
    </lineage>
</organism>
<proteinExistence type="predicted"/>
<dbReference type="Pfam" id="PF08889">
    <property type="entry name" value="WbqC"/>
    <property type="match status" value="1"/>
</dbReference>
<keyword evidence="2" id="KW-1185">Reference proteome</keyword>
<protein>
    <submittedName>
        <fullName evidence="1">WbqC-like protein family protein</fullName>
    </submittedName>
</protein>
<dbReference type="STRING" id="1416778.SAMN05443633_11538"/>
<reference evidence="2" key="1">
    <citation type="submission" date="2016-11" db="EMBL/GenBank/DDBJ databases">
        <authorList>
            <person name="Varghese N."/>
            <person name="Submissions S."/>
        </authorList>
    </citation>
    <scope>NUCLEOTIDE SEQUENCE [LARGE SCALE GENOMIC DNA]</scope>
    <source>
        <strain evidence="2">DSM 27619</strain>
    </source>
</reference>
<gene>
    <name evidence="1" type="ORF">SAMN05443633_11538</name>
</gene>
<dbReference type="InterPro" id="IPR014985">
    <property type="entry name" value="WbqC"/>
</dbReference>
<name>A0A1M5JP35_9FLAO</name>
<evidence type="ECO:0000313" key="1">
    <source>
        <dbReference type="EMBL" id="SHG42291.1"/>
    </source>
</evidence>
<dbReference type="AlphaFoldDB" id="A0A1M5JP35"/>
<accession>A0A1M5JP35</accession>
<sequence length="213" mass="25357">MLHFCIMNMKNVLLPVFYLPPISWFSVFLDAESEILFEQFESFPKQTYRNRANIYGANGKLSLIIPIAHNGSRAFKDIEISHREDWRNLHWKSIKTAYQSSPYFEFYEDKFRKIFDLKEKYVLDFNLKALEIVQQILKTEKACSLNEEYIKIPEEINFRDKFSAKNPSEFEMDEYYQTFSDKLGFLNDLSILDLICNKGPESLTYIKNIKQSY</sequence>